<keyword evidence="7" id="KW-1185">Reference proteome</keyword>
<dbReference type="SUPFAM" id="SSF103473">
    <property type="entry name" value="MFS general substrate transporter"/>
    <property type="match status" value="1"/>
</dbReference>
<dbReference type="PROSITE" id="PS50850">
    <property type="entry name" value="MFS"/>
    <property type="match status" value="1"/>
</dbReference>
<feature type="transmembrane region" description="Helical" evidence="4">
    <location>
        <begin position="344"/>
        <end position="364"/>
    </location>
</feature>
<dbReference type="GO" id="GO:0022857">
    <property type="term" value="F:transmembrane transporter activity"/>
    <property type="evidence" value="ECO:0007669"/>
    <property type="project" value="InterPro"/>
</dbReference>
<dbReference type="InterPro" id="IPR036259">
    <property type="entry name" value="MFS_trans_sf"/>
</dbReference>
<keyword evidence="2 4" id="KW-1133">Transmembrane helix</keyword>
<dbReference type="PANTHER" id="PTHR23521:SF3">
    <property type="entry name" value="MFS TRANSPORTER"/>
    <property type="match status" value="1"/>
</dbReference>
<evidence type="ECO:0000256" key="3">
    <source>
        <dbReference type="ARBA" id="ARBA00023136"/>
    </source>
</evidence>
<dbReference type="OrthoDB" id="9781976at2"/>
<dbReference type="Proteomes" id="UP000199423">
    <property type="component" value="Unassembled WGS sequence"/>
</dbReference>
<evidence type="ECO:0000256" key="4">
    <source>
        <dbReference type="SAM" id="Phobius"/>
    </source>
</evidence>
<feature type="transmembrane region" description="Helical" evidence="4">
    <location>
        <begin position="112"/>
        <end position="130"/>
    </location>
</feature>
<dbReference type="EMBL" id="FPCH01000003">
    <property type="protein sequence ID" value="SFV36704.1"/>
    <property type="molecule type" value="Genomic_DNA"/>
</dbReference>
<feature type="transmembrane region" description="Helical" evidence="4">
    <location>
        <begin position="224"/>
        <end position="248"/>
    </location>
</feature>
<feature type="transmembrane region" description="Helical" evidence="4">
    <location>
        <begin position="173"/>
        <end position="194"/>
    </location>
</feature>
<feature type="transmembrane region" description="Helical" evidence="4">
    <location>
        <begin position="54"/>
        <end position="75"/>
    </location>
</feature>
<proteinExistence type="predicted"/>
<keyword evidence="1 4" id="KW-0812">Transmembrane</keyword>
<feature type="domain" description="Major facilitator superfamily (MFS) profile" evidence="5">
    <location>
        <begin position="218"/>
        <end position="412"/>
    </location>
</feature>
<dbReference type="AlphaFoldDB" id="A0A1I7NPU8"/>
<feature type="transmembrane region" description="Helical" evidence="4">
    <location>
        <begin position="287"/>
        <end position="305"/>
    </location>
</feature>
<dbReference type="Pfam" id="PF07690">
    <property type="entry name" value="MFS_1"/>
    <property type="match status" value="1"/>
</dbReference>
<sequence length="412" mass="43444">MTVTSHSSQRALDESRWKMLAILSLAIVLSMTTWFSATAIVSELRAVWSLDAGAAAWLTNAVQIGFVVGALGASFFNLPDVVSARTLMSASAALAAAANLALLAAPNAEVAIALRFITGMALAGVYPPALKLISTWFVRGRGLALGCVIAALTLGSAFPHLLRAITTDLNWKLVVSATSIMTVGGALLMARYAVEGPNPFARATFDPRQIGRVLRDKPVMLANIGYFGHMWELYAMWGWFLAFAQAALQERGLSTSSASLITFAVIGSGIIGCVVGGAMADRIGRTATTSIMMALSGLCALLIGFSFDAPLWVFLLISVVWGVTVIGDSAQFSAIVTEVGESSFVGTALALQLGLGFALTVIAIRVVPMLADYLGGWQWAFLVLVPGPVIGTIAMFRLRHLPEAVKIGHGLR</sequence>
<dbReference type="Gene3D" id="1.20.1250.20">
    <property type="entry name" value="MFS general substrate transporter like domains"/>
    <property type="match status" value="2"/>
</dbReference>
<evidence type="ECO:0000313" key="7">
    <source>
        <dbReference type="Proteomes" id="UP000199423"/>
    </source>
</evidence>
<evidence type="ECO:0000256" key="1">
    <source>
        <dbReference type="ARBA" id="ARBA00022692"/>
    </source>
</evidence>
<accession>A0A1I7NPU8</accession>
<dbReference type="PANTHER" id="PTHR23521">
    <property type="entry name" value="TRANSPORTER MFS SUPERFAMILY"/>
    <property type="match status" value="1"/>
</dbReference>
<protein>
    <submittedName>
        <fullName evidence="6">Predicted arabinose efflux permease, MFS family</fullName>
    </submittedName>
</protein>
<evidence type="ECO:0000313" key="6">
    <source>
        <dbReference type="EMBL" id="SFV36704.1"/>
    </source>
</evidence>
<dbReference type="GO" id="GO:0005886">
    <property type="term" value="C:plasma membrane"/>
    <property type="evidence" value="ECO:0007669"/>
    <property type="project" value="TreeGrafter"/>
</dbReference>
<reference evidence="7" key="1">
    <citation type="submission" date="2016-10" db="EMBL/GenBank/DDBJ databases">
        <authorList>
            <person name="Varghese N."/>
            <person name="Submissions S."/>
        </authorList>
    </citation>
    <scope>NUCLEOTIDE SEQUENCE [LARGE SCALE GENOMIC DNA]</scope>
    <source>
        <strain evidence="7">DSM 1565</strain>
    </source>
</reference>
<name>A0A1I7NPU8_9HYPH</name>
<feature type="transmembrane region" description="Helical" evidence="4">
    <location>
        <begin position="142"/>
        <end position="161"/>
    </location>
</feature>
<feature type="transmembrane region" description="Helical" evidence="4">
    <location>
        <begin position="260"/>
        <end position="280"/>
    </location>
</feature>
<feature type="transmembrane region" description="Helical" evidence="4">
    <location>
        <begin position="376"/>
        <end position="396"/>
    </location>
</feature>
<gene>
    <name evidence="6" type="ORF">SAMN04488557_2686</name>
</gene>
<feature type="transmembrane region" description="Helical" evidence="4">
    <location>
        <begin position="87"/>
        <end position="106"/>
    </location>
</feature>
<feature type="transmembrane region" description="Helical" evidence="4">
    <location>
        <begin position="20"/>
        <end position="42"/>
    </location>
</feature>
<organism evidence="6 7">
    <name type="scientific">Hyphomicrobium facile</name>
    <dbReference type="NCBI Taxonomy" id="51670"/>
    <lineage>
        <taxon>Bacteria</taxon>
        <taxon>Pseudomonadati</taxon>
        <taxon>Pseudomonadota</taxon>
        <taxon>Alphaproteobacteria</taxon>
        <taxon>Hyphomicrobiales</taxon>
        <taxon>Hyphomicrobiaceae</taxon>
        <taxon>Hyphomicrobium</taxon>
    </lineage>
</organism>
<dbReference type="InterPro" id="IPR011701">
    <property type="entry name" value="MFS"/>
</dbReference>
<dbReference type="STRING" id="51670.SAMN04488557_2686"/>
<feature type="transmembrane region" description="Helical" evidence="4">
    <location>
        <begin position="311"/>
        <end position="332"/>
    </location>
</feature>
<dbReference type="InterPro" id="IPR020846">
    <property type="entry name" value="MFS_dom"/>
</dbReference>
<dbReference type="RefSeq" id="WP_092868270.1">
    <property type="nucleotide sequence ID" value="NZ_FPCH01000003.1"/>
</dbReference>
<evidence type="ECO:0000256" key="2">
    <source>
        <dbReference type="ARBA" id="ARBA00022989"/>
    </source>
</evidence>
<keyword evidence="3 4" id="KW-0472">Membrane</keyword>
<evidence type="ECO:0000259" key="5">
    <source>
        <dbReference type="PROSITE" id="PS50850"/>
    </source>
</evidence>